<sequence length="135" mass="14830">MKRKGRNKMLIAVIVLVVLVAGGAGGALLFTAGERREAKNLPIRALDFKQIKNGTYVGEYKGGMYKWRANKVQVTVSSSKVTDIKVLEQAEKKPAEFTDELFGRVIREQSLQVDTISGATLTCKAFLKAIENALD</sequence>
<dbReference type="Pfam" id="PF04205">
    <property type="entry name" value="FMN_bind"/>
    <property type="match status" value="1"/>
</dbReference>
<dbReference type="EMBL" id="MPTB01000051">
    <property type="protein sequence ID" value="OMD40518.1"/>
    <property type="molecule type" value="Genomic_DNA"/>
</dbReference>
<name>A0ABX3GZ93_PAEBO</name>
<evidence type="ECO:0000259" key="1">
    <source>
        <dbReference type="SMART" id="SM00900"/>
    </source>
</evidence>
<organism evidence="2 3">
    <name type="scientific">Paenibacillus borealis</name>
    <dbReference type="NCBI Taxonomy" id="160799"/>
    <lineage>
        <taxon>Bacteria</taxon>
        <taxon>Bacillati</taxon>
        <taxon>Bacillota</taxon>
        <taxon>Bacilli</taxon>
        <taxon>Bacillales</taxon>
        <taxon>Paenibacillaceae</taxon>
        <taxon>Paenibacillus</taxon>
    </lineage>
</organism>
<dbReference type="Proteomes" id="UP000187412">
    <property type="component" value="Unassembled WGS sequence"/>
</dbReference>
<gene>
    <name evidence="2" type="ORF">BSK56_28600</name>
</gene>
<evidence type="ECO:0000313" key="2">
    <source>
        <dbReference type="EMBL" id="OMD40518.1"/>
    </source>
</evidence>
<keyword evidence="3" id="KW-1185">Reference proteome</keyword>
<accession>A0ABX3GZ93</accession>
<dbReference type="SMART" id="SM00900">
    <property type="entry name" value="FMN_bind"/>
    <property type="match status" value="1"/>
</dbReference>
<dbReference type="RefSeq" id="WP_076113827.1">
    <property type="nucleotide sequence ID" value="NZ_MPTB01000051.1"/>
</dbReference>
<evidence type="ECO:0000313" key="3">
    <source>
        <dbReference type="Proteomes" id="UP000187412"/>
    </source>
</evidence>
<comment type="caution">
    <text evidence="2">The sequence shown here is derived from an EMBL/GenBank/DDBJ whole genome shotgun (WGS) entry which is preliminary data.</text>
</comment>
<dbReference type="Gene3D" id="3.90.1010.20">
    <property type="match status" value="1"/>
</dbReference>
<reference evidence="2 3" key="1">
    <citation type="submission" date="2016-10" db="EMBL/GenBank/DDBJ databases">
        <title>Paenibacillus species isolates.</title>
        <authorList>
            <person name="Beno S.M."/>
        </authorList>
    </citation>
    <scope>NUCLEOTIDE SEQUENCE [LARGE SCALE GENOMIC DNA]</scope>
    <source>
        <strain evidence="2 3">FSL H7-0744</strain>
    </source>
</reference>
<dbReference type="InterPro" id="IPR007329">
    <property type="entry name" value="FMN-bd"/>
</dbReference>
<proteinExistence type="predicted"/>
<protein>
    <submittedName>
        <fullName evidence="2">FMN-binding domain-containing protein</fullName>
    </submittedName>
</protein>
<feature type="domain" description="FMN-binding" evidence="1">
    <location>
        <begin position="65"/>
        <end position="134"/>
    </location>
</feature>